<dbReference type="GO" id="GO:0005886">
    <property type="term" value="C:plasma membrane"/>
    <property type="evidence" value="ECO:0007669"/>
    <property type="project" value="UniProtKB-SubCell"/>
</dbReference>
<keyword evidence="5 10" id="KW-1133">Transmembrane helix</keyword>
<dbReference type="Proteomes" id="UP000060602">
    <property type="component" value="Chromosome"/>
</dbReference>
<dbReference type="EMBL" id="CP014060">
    <property type="protein sequence ID" value="AMG38299.1"/>
    <property type="molecule type" value="Genomic_DNA"/>
</dbReference>
<evidence type="ECO:0000256" key="2">
    <source>
        <dbReference type="ARBA" id="ARBA00022448"/>
    </source>
</evidence>
<dbReference type="InterPro" id="IPR045324">
    <property type="entry name" value="Small_multidrug_res"/>
</dbReference>
<accession>A0A0D6ISY3</accession>
<evidence type="ECO:0000256" key="4">
    <source>
        <dbReference type="ARBA" id="ARBA00022692"/>
    </source>
</evidence>
<dbReference type="InterPro" id="IPR000390">
    <property type="entry name" value="Small_drug/metabolite_transptr"/>
</dbReference>
<dbReference type="PANTHER" id="PTHR30561">
    <property type="entry name" value="SMR FAMILY PROTON-DEPENDENT DRUG EFFLUX TRANSPORTER SUGE"/>
    <property type="match status" value="1"/>
</dbReference>
<comment type="similarity">
    <text evidence="7">Belongs to the drug/metabolite transporter (DMT) superfamily. Small multidrug resistance (SMR) (TC 2.A.7.1) family. Gdx/SugE subfamily.</text>
</comment>
<dbReference type="GO" id="GO:1990961">
    <property type="term" value="P:xenobiotic detoxification by transmembrane export across the plasma membrane"/>
    <property type="evidence" value="ECO:0007669"/>
    <property type="project" value="UniProtKB-ARBA"/>
</dbReference>
<dbReference type="Proteomes" id="UP001141992">
    <property type="component" value="Unassembled WGS sequence"/>
</dbReference>
<dbReference type="FunFam" id="1.10.3730.20:FF:000001">
    <property type="entry name" value="Quaternary ammonium compound resistance transporter SugE"/>
    <property type="match status" value="1"/>
</dbReference>
<reference evidence="14" key="1">
    <citation type="submission" date="2015-12" db="EMBL/GenBank/DDBJ databases">
        <title>FDA dAtabase for Regulatory Grade micrObial Sequences (FDA-ARGOS): Supporting development and validation of Infectious Disease Dx tests.</title>
        <authorList>
            <person name="Case J."/>
            <person name="Tallon L."/>
            <person name="Sadzewicz L."/>
            <person name="Sengamalay N."/>
            <person name="Ott S."/>
            <person name="Godinez A."/>
            <person name="Nagaraj S."/>
            <person name="Nadendla S."/>
            <person name="Sichtig H."/>
        </authorList>
    </citation>
    <scope>NUCLEOTIDE SEQUENCE [LARGE SCALE GENOMIC DNA]</scope>
    <source>
        <strain evidence="14">FDAARGOS_147</strain>
    </source>
</reference>
<dbReference type="GeneID" id="75273274"/>
<dbReference type="RefSeq" id="WP_006389925.1">
    <property type="nucleotide sequence ID" value="NZ_AP028040.1"/>
</dbReference>
<evidence type="ECO:0000256" key="8">
    <source>
        <dbReference type="ARBA" id="ARBA00039168"/>
    </source>
</evidence>
<dbReference type="eggNOG" id="COG2076">
    <property type="taxonomic scope" value="Bacteria"/>
</dbReference>
<reference evidence="12" key="4">
    <citation type="submission" date="2022-12" db="EMBL/GenBank/DDBJ databases">
        <authorList>
            <person name="Voronina O.L."/>
            <person name="Kunda M.S."/>
            <person name="Ryzhova N."/>
            <person name="Aksenova E.I."/>
        </authorList>
    </citation>
    <scope>NUCLEOTIDE SEQUENCE</scope>
    <source>
        <strain evidence="12">SCCH136:Ach223948</strain>
    </source>
</reference>
<name>A0A0D6ISY3_ALCXX</name>
<organism evidence="12 16">
    <name type="scientific">Alcaligenes xylosoxydans xylosoxydans</name>
    <name type="common">Achromobacter xylosoxidans</name>
    <dbReference type="NCBI Taxonomy" id="85698"/>
    <lineage>
        <taxon>Bacteria</taxon>
        <taxon>Pseudomonadati</taxon>
        <taxon>Pseudomonadota</taxon>
        <taxon>Betaproteobacteria</taxon>
        <taxon>Burkholderiales</taxon>
        <taxon>Alcaligenaceae</taxon>
        <taxon>Achromobacter</taxon>
    </lineage>
</organism>
<sequence length="105" mass="10824">MAWWILLAASAVEIVMALALKYADGWTRFWPSAIGIAAALGSIFLLTLAMRHLPAGTAYAVWTGIGSVGITVLGIVLFGDSPSVARLACIALIVGGVAGLKLLEA</sequence>
<evidence type="ECO:0000256" key="1">
    <source>
        <dbReference type="ARBA" id="ARBA00004651"/>
    </source>
</evidence>
<evidence type="ECO:0000313" key="15">
    <source>
        <dbReference type="Proteomes" id="UP000187251"/>
    </source>
</evidence>
<evidence type="ECO:0000313" key="11">
    <source>
        <dbReference type="EMBL" id="AMG38299.1"/>
    </source>
</evidence>
<dbReference type="PATRIC" id="fig|85698.19.peg.3469"/>
<evidence type="ECO:0000313" key="14">
    <source>
        <dbReference type="Proteomes" id="UP000060602"/>
    </source>
</evidence>
<accession>A0A0M7F482</accession>
<dbReference type="EMBL" id="JAPZVI010000002">
    <property type="protein sequence ID" value="MCZ8400719.1"/>
    <property type="molecule type" value="Genomic_DNA"/>
</dbReference>
<evidence type="ECO:0000256" key="9">
    <source>
        <dbReference type="RuleBase" id="RU003942"/>
    </source>
</evidence>
<evidence type="ECO:0000256" key="7">
    <source>
        <dbReference type="ARBA" id="ARBA00038151"/>
    </source>
</evidence>
<dbReference type="GO" id="GO:0022857">
    <property type="term" value="F:transmembrane transporter activity"/>
    <property type="evidence" value="ECO:0007669"/>
    <property type="project" value="InterPro"/>
</dbReference>
<dbReference type="Gene3D" id="1.10.3730.20">
    <property type="match status" value="1"/>
</dbReference>
<evidence type="ECO:0000313" key="13">
    <source>
        <dbReference type="EMBL" id="OMG92884.1"/>
    </source>
</evidence>
<dbReference type="SUPFAM" id="SSF103481">
    <property type="entry name" value="Multidrug resistance efflux transporter EmrE"/>
    <property type="match status" value="1"/>
</dbReference>
<keyword evidence="3" id="KW-1003">Cell membrane</keyword>
<protein>
    <recommendedName>
        <fullName evidence="8">Guanidinium exporter</fullName>
    </recommendedName>
</protein>
<dbReference type="KEGG" id="axx:ERS451415_05858"/>
<proteinExistence type="inferred from homology"/>
<dbReference type="Proteomes" id="UP000187251">
    <property type="component" value="Unassembled WGS sequence"/>
</dbReference>
<dbReference type="InterPro" id="IPR037185">
    <property type="entry name" value="EmrE-like"/>
</dbReference>
<feature type="transmembrane region" description="Helical" evidence="10">
    <location>
        <begin position="57"/>
        <end position="78"/>
    </location>
</feature>
<keyword evidence="4 9" id="KW-0812">Transmembrane</keyword>
<evidence type="ECO:0000313" key="12">
    <source>
        <dbReference type="EMBL" id="MCZ8400719.1"/>
    </source>
</evidence>
<reference evidence="13 15" key="2">
    <citation type="submission" date="2016-09" db="EMBL/GenBank/DDBJ databases">
        <title>Phylogenomics of Achromobacter.</title>
        <authorList>
            <person name="Jeukens J."/>
            <person name="Freschi L."/>
            <person name="Vincent A.T."/>
            <person name="Emond-Rheault J.-G."/>
            <person name="Kukavica-Ibrulj I."/>
            <person name="Charette S.J."/>
            <person name="Levesque R.C."/>
        </authorList>
    </citation>
    <scope>NUCLEOTIDE SEQUENCE [LARGE SCALE GENOMIC DNA]</scope>
    <source>
        <strain evidence="13 15">AUS488</strain>
    </source>
</reference>
<reference evidence="11" key="3">
    <citation type="submission" date="2018-01" db="EMBL/GenBank/DDBJ databases">
        <title>FDA dAtabase for Regulatory Grade micrObial Sequences (FDA-ARGOS): Supporting development and validation of Infectious Disease Dx tests.</title>
        <authorList>
            <person name="Goldberg B."/>
            <person name="Campos J."/>
            <person name="Tallon L."/>
            <person name="Sadzewicz L."/>
            <person name="Sengamalay N."/>
            <person name="Ott S."/>
            <person name="Godinez A."/>
            <person name="Nagaraj S."/>
            <person name="Vavikolanu K."/>
            <person name="Aluvathingal J."/>
            <person name="Nadendla S."/>
            <person name="Sichtig H."/>
        </authorList>
    </citation>
    <scope>NUCLEOTIDE SEQUENCE</scope>
    <source>
        <strain evidence="11">FDAARGOS_147</strain>
    </source>
</reference>
<comment type="subcellular location">
    <subcellularLocation>
        <location evidence="1 9">Cell membrane</location>
        <topology evidence="1 9">Multi-pass membrane protein</topology>
    </subcellularLocation>
</comment>
<evidence type="ECO:0000256" key="6">
    <source>
        <dbReference type="ARBA" id="ARBA00023136"/>
    </source>
</evidence>
<dbReference type="AlphaFoldDB" id="A0A0D6ISY3"/>
<evidence type="ECO:0000256" key="5">
    <source>
        <dbReference type="ARBA" id="ARBA00022989"/>
    </source>
</evidence>
<dbReference type="OrthoDB" id="9808638at2"/>
<evidence type="ECO:0000313" key="16">
    <source>
        <dbReference type="Proteomes" id="UP001141992"/>
    </source>
</evidence>
<evidence type="ECO:0000256" key="10">
    <source>
        <dbReference type="SAM" id="Phobius"/>
    </source>
</evidence>
<dbReference type="PANTHER" id="PTHR30561:SF0">
    <property type="entry name" value="GUANIDINIUM EXPORTER"/>
    <property type="match status" value="1"/>
</dbReference>
<feature type="transmembrane region" description="Helical" evidence="10">
    <location>
        <begin position="29"/>
        <end position="50"/>
    </location>
</feature>
<evidence type="ECO:0000256" key="3">
    <source>
        <dbReference type="ARBA" id="ARBA00022475"/>
    </source>
</evidence>
<dbReference type="Pfam" id="PF00893">
    <property type="entry name" value="Multi_Drug_Res"/>
    <property type="match status" value="1"/>
</dbReference>
<gene>
    <name evidence="11" type="ORF">AL504_21085</name>
    <name evidence="13" type="ORF">BIZ92_00705</name>
    <name evidence="12" type="ORF">O9570_04650</name>
</gene>
<keyword evidence="2" id="KW-0813">Transport</keyword>
<feature type="transmembrane region" description="Helical" evidence="10">
    <location>
        <begin position="84"/>
        <end position="103"/>
    </location>
</feature>
<keyword evidence="6 10" id="KW-0472">Membrane</keyword>
<dbReference type="EMBL" id="MJMN01000001">
    <property type="protein sequence ID" value="OMG92884.1"/>
    <property type="molecule type" value="Genomic_DNA"/>
</dbReference>